<name>A0ABV7PF63_9BURK</name>
<dbReference type="RefSeq" id="WP_312551893.1">
    <property type="nucleotide sequence ID" value="NZ_JBHRVV010000001.1"/>
</dbReference>
<dbReference type="Pfam" id="PF09335">
    <property type="entry name" value="VTT_dom"/>
    <property type="match status" value="1"/>
</dbReference>
<evidence type="ECO:0000256" key="1">
    <source>
        <dbReference type="ARBA" id="ARBA00004651"/>
    </source>
</evidence>
<evidence type="ECO:0000256" key="5">
    <source>
        <dbReference type="ARBA" id="ARBA00023136"/>
    </source>
</evidence>
<evidence type="ECO:0000313" key="9">
    <source>
        <dbReference type="Proteomes" id="UP001595665"/>
    </source>
</evidence>
<feature type="transmembrane region" description="Helical" evidence="6">
    <location>
        <begin position="140"/>
        <end position="160"/>
    </location>
</feature>
<evidence type="ECO:0000259" key="7">
    <source>
        <dbReference type="Pfam" id="PF09335"/>
    </source>
</evidence>
<keyword evidence="5 6" id="KW-0472">Membrane</keyword>
<evidence type="ECO:0000256" key="4">
    <source>
        <dbReference type="ARBA" id="ARBA00022989"/>
    </source>
</evidence>
<organism evidence="8 9">
    <name type="scientific">Massilia haematophila</name>
    <dbReference type="NCBI Taxonomy" id="457923"/>
    <lineage>
        <taxon>Bacteria</taxon>
        <taxon>Pseudomonadati</taxon>
        <taxon>Pseudomonadota</taxon>
        <taxon>Betaproteobacteria</taxon>
        <taxon>Burkholderiales</taxon>
        <taxon>Oxalobacteraceae</taxon>
        <taxon>Telluria group</taxon>
        <taxon>Massilia</taxon>
    </lineage>
</organism>
<comment type="subcellular location">
    <subcellularLocation>
        <location evidence="1">Cell membrane</location>
        <topology evidence="1">Multi-pass membrane protein</topology>
    </subcellularLocation>
</comment>
<evidence type="ECO:0000256" key="2">
    <source>
        <dbReference type="ARBA" id="ARBA00022475"/>
    </source>
</evidence>
<gene>
    <name evidence="8" type="ORF">ACFOPH_00885</name>
</gene>
<feature type="transmembrane region" description="Helical" evidence="6">
    <location>
        <begin position="12"/>
        <end position="30"/>
    </location>
</feature>
<evidence type="ECO:0000256" key="6">
    <source>
        <dbReference type="SAM" id="Phobius"/>
    </source>
</evidence>
<dbReference type="InterPro" id="IPR051311">
    <property type="entry name" value="DedA_domain"/>
</dbReference>
<keyword evidence="3 6" id="KW-0812">Transmembrane</keyword>
<keyword evidence="4 6" id="KW-1133">Transmembrane helix</keyword>
<comment type="caution">
    <text evidence="8">The sequence shown here is derived from an EMBL/GenBank/DDBJ whole genome shotgun (WGS) entry which is preliminary data.</text>
</comment>
<accession>A0ABV7PF63</accession>
<feature type="domain" description="VTT" evidence="7">
    <location>
        <begin position="30"/>
        <end position="160"/>
    </location>
</feature>
<feature type="transmembrane region" description="Helical" evidence="6">
    <location>
        <begin position="172"/>
        <end position="190"/>
    </location>
</feature>
<protein>
    <submittedName>
        <fullName evidence="8">DedA family protein</fullName>
    </submittedName>
</protein>
<evidence type="ECO:0000256" key="3">
    <source>
        <dbReference type="ARBA" id="ARBA00022692"/>
    </source>
</evidence>
<evidence type="ECO:0000313" key="8">
    <source>
        <dbReference type="EMBL" id="MFC3456808.1"/>
    </source>
</evidence>
<dbReference type="InterPro" id="IPR032816">
    <property type="entry name" value="VTT_dom"/>
</dbReference>
<dbReference type="PANTHER" id="PTHR42709:SF6">
    <property type="entry name" value="UNDECAPRENYL PHOSPHATE TRANSPORTER A"/>
    <property type="match status" value="1"/>
</dbReference>
<keyword evidence="2" id="KW-1003">Cell membrane</keyword>
<reference evidence="9" key="1">
    <citation type="journal article" date="2019" name="Int. J. Syst. Evol. Microbiol.">
        <title>The Global Catalogue of Microorganisms (GCM) 10K type strain sequencing project: providing services to taxonomists for standard genome sequencing and annotation.</title>
        <authorList>
            <consortium name="The Broad Institute Genomics Platform"/>
            <consortium name="The Broad Institute Genome Sequencing Center for Infectious Disease"/>
            <person name="Wu L."/>
            <person name="Ma J."/>
        </authorList>
    </citation>
    <scope>NUCLEOTIDE SEQUENCE [LARGE SCALE GENOMIC DNA]</scope>
    <source>
        <strain evidence="9">CCM 7480</strain>
    </source>
</reference>
<sequence>MFEFITEFLEKSGYLGVFALMALENIFPPIPSEMIMPFAGFVAARGDLNVVGVLIAGTAGSVVGALPWYYAAKVYGCERLRKLADRKARWLTLNSEDIDKSLDAFRKHGRKAVLFGRLVPAVRTLISVPAGLSNMSLGQFLLYSSVGSLAWTGLLTAAGYLLEDNYKEVSKYIDPVSKVIFGILLAWYIYRVITYKPAAKEASTPRKEHERG</sequence>
<keyword evidence="9" id="KW-1185">Reference proteome</keyword>
<feature type="transmembrane region" description="Helical" evidence="6">
    <location>
        <begin position="50"/>
        <end position="72"/>
    </location>
</feature>
<dbReference type="EMBL" id="JBHRVV010000001">
    <property type="protein sequence ID" value="MFC3456808.1"/>
    <property type="molecule type" value="Genomic_DNA"/>
</dbReference>
<dbReference type="PANTHER" id="PTHR42709">
    <property type="entry name" value="ALKALINE PHOSPHATASE LIKE PROTEIN"/>
    <property type="match status" value="1"/>
</dbReference>
<proteinExistence type="predicted"/>
<dbReference type="Proteomes" id="UP001595665">
    <property type="component" value="Unassembled WGS sequence"/>
</dbReference>